<dbReference type="GO" id="GO:0015935">
    <property type="term" value="C:small ribosomal subunit"/>
    <property type="evidence" value="ECO:0007669"/>
    <property type="project" value="InterPro"/>
</dbReference>
<evidence type="ECO:0000256" key="5">
    <source>
        <dbReference type="ARBA" id="ARBA00023274"/>
    </source>
</evidence>
<evidence type="ECO:0000259" key="7">
    <source>
        <dbReference type="Pfam" id="PF00177"/>
    </source>
</evidence>
<keyword evidence="3 6" id="KW-0694">RNA-binding</keyword>
<reference evidence="9" key="1">
    <citation type="submission" date="2017-09" db="EMBL/GenBank/DDBJ databases">
        <title>Depth-based differentiation of microbial function through sediment-hosted aquifers and enrichment of novel symbionts in the deep terrestrial subsurface.</title>
        <authorList>
            <person name="Probst A.J."/>
            <person name="Ladd B."/>
            <person name="Jarett J.K."/>
            <person name="Geller-Mcgrath D.E."/>
            <person name="Sieber C.M.K."/>
            <person name="Emerson J.B."/>
            <person name="Anantharaman K."/>
            <person name="Thomas B.C."/>
            <person name="Malmstrom R."/>
            <person name="Stieglmeier M."/>
            <person name="Klingl A."/>
            <person name="Woyke T."/>
            <person name="Ryan C.M."/>
            <person name="Banfield J.F."/>
        </authorList>
    </citation>
    <scope>NUCLEOTIDE SEQUENCE [LARGE SCALE GENOMIC DNA]</scope>
</reference>
<evidence type="ECO:0000313" key="8">
    <source>
        <dbReference type="EMBL" id="PIZ01158.1"/>
    </source>
</evidence>
<dbReference type="InterPro" id="IPR000235">
    <property type="entry name" value="Ribosomal_uS7"/>
</dbReference>
<dbReference type="InterPro" id="IPR036823">
    <property type="entry name" value="Ribosomal_uS7_dom_sf"/>
</dbReference>
<proteinExistence type="inferred from homology"/>
<dbReference type="Pfam" id="PF00177">
    <property type="entry name" value="Ribosomal_S7"/>
    <property type="match status" value="1"/>
</dbReference>
<evidence type="ECO:0000256" key="3">
    <source>
        <dbReference type="ARBA" id="ARBA00022884"/>
    </source>
</evidence>
<evidence type="ECO:0000256" key="4">
    <source>
        <dbReference type="ARBA" id="ARBA00022980"/>
    </source>
</evidence>
<keyword evidence="6" id="KW-0820">tRNA-binding</keyword>
<dbReference type="HAMAP" id="MF_00480_B">
    <property type="entry name" value="Ribosomal_uS7_B"/>
    <property type="match status" value="1"/>
</dbReference>
<name>A0A2M7RNU7_9BACT</name>
<dbReference type="NCBIfam" id="TIGR01029">
    <property type="entry name" value="rpsG_bact"/>
    <property type="match status" value="1"/>
</dbReference>
<keyword evidence="2 6" id="KW-0699">rRNA-binding</keyword>
<dbReference type="SUPFAM" id="SSF47973">
    <property type="entry name" value="Ribosomal protein S7"/>
    <property type="match status" value="1"/>
</dbReference>
<dbReference type="Proteomes" id="UP000229371">
    <property type="component" value="Unassembled WGS sequence"/>
</dbReference>
<dbReference type="Gene3D" id="1.10.455.10">
    <property type="entry name" value="Ribosomal protein S7 domain"/>
    <property type="match status" value="1"/>
</dbReference>
<dbReference type="CDD" id="cd14869">
    <property type="entry name" value="uS7_Bacteria"/>
    <property type="match status" value="1"/>
</dbReference>
<dbReference type="GO" id="GO:0003735">
    <property type="term" value="F:structural constituent of ribosome"/>
    <property type="evidence" value="ECO:0007669"/>
    <property type="project" value="InterPro"/>
</dbReference>
<sequence length="158" mass="17961">MMSKKFQLQKIKPDSVYNDVLLAKFINYIMKRGRKFLAGKIIYQAFDIIKKDIKEDCLEVFKKAIDKIGPLVEVRPRRVGGATYQVPVDVKGDRKTGLAMRWLISVVRKKKGKPMNEKLAQEIIAASKGEGEAVKKRINVEKMAAANRSFAYLAKSKK</sequence>
<comment type="subunit">
    <text evidence="6">Part of the 30S ribosomal subunit. Contacts proteins S9 and S11.</text>
</comment>
<organism evidence="8 9">
    <name type="scientific">bacterium (Candidatus Gribaldobacteria) CG_4_10_14_0_8_um_filter_33_9</name>
    <dbReference type="NCBI Taxonomy" id="2014266"/>
    <lineage>
        <taxon>Bacteria</taxon>
        <taxon>Candidatus Gribaldobacteria</taxon>
    </lineage>
</organism>
<evidence type="ECO:0000256" key="2">
    <source>
        <dbReference type="ARBA" id="ARBA00022730"/>
    </source>
</evidence>
<gene>
    <name evidence="6" type="primary">rpsG</name>
    <name evidence="8" type="ORF">COY61_00550</name>
</gene>
<comment type="function">
    <text evidence="6">One of the primary rRNA binding proteins, it binds directly to 16S rRNA where it nucleates assembly of the head domain of the 30S subunit. Is located at the subunit interface close to the decoding center, probably blocks exit of the E-site tRNA.</text>
</comment>
<comment type="similarity">
    <text evidence="1 6">Belongs to the universal ribosomal protein uS7 family.</text>
</comment>
<dbReference type="EMBL" id="PFMI01000014">
    <property type="protein sequence ID" value="PIZ01158.1"/>
    <property type="molecule type" value="Genomic_DNA"/>
</dbReference>
<accession>A0A2M7RNU7</accession>
<dbReference type="InterPro" id="IPR023798">
    <property type="entry name" value="Ribosomal_uS7_dom"/>
</dbReference>
<dbReference type="GO" id="GO:0019843">
    <property type="term" value="F:rRNA binding"/>
    <property type="evidence" value="ECO:0007669"/>
    <property type="project" value="UniProtKB-UniRule"/>
</dbReference>
<feature type="domain" description="Small ribosomal subunit protein uS7" evidence="7">
    <location>
        <begin position="5"/>
        <end position="148"/>
    </location>
</feature>
<evidence type="ECO:0000313" key="9">
    <source>
        <dbReference type="Proteomes" id="UP000229371"/>
    </source>
</evidence>
<keyword evidence="4 6" id="KW-0689">Ribosomal protein</keyword>
<dbReference type="GO" id="GO:0006412">
    <property type="term" value="P:translation"/>
    <property type="evidence" value="ECO:0007669"/>
    <property type="project" value="UniProtKB-UniRule"/>
</dbReference>
<keyword evidence="5 6" id="KW-0687">Ribonucleoprotein</keyword>
<dbReference type="AlphaFoldDB" id="A0A2M7RNU7"/>
<comment type="caution">
    <text evidence="8">The sequence shown here is derived from an EMBL/GenBank/DDBJ whole genome shotgun (WGS) entry which is preliminary data.</text>
</comment>
<dbReference type="PIRSF" id="PIRSF002122">
    <property type="entry name" value="RPS7p_RPS7a_RPS5e_RPS7o"/>
    <property type="match status" value="1"/>
</dbReference>
<dbReference type="PANTHER" id="PTHR11205">
    <property type="entry name" value="RIBOSOMAL PROTEIN S7"/>
    <property type="match status" value="1"/>
</dbReference>
<dbReference type="InterPro" id="IPR005717">
    <property type="entry name" value="Ribosomal_uS7_bac/org-type"/>
</dbReference>
<evidence type="ECO:0000256" key="6">
    <source>
        <dbReference type="HAMAP-Rule" id="MF_00480"/>
    </source>
</evidence>
<protein>
    <recommendedName>
        <fullName evidence="6">Small ribosomal subunit protein uS7</fullName>
    </recommendedName>
</protein>
<dbReference type="GO" id="GO:0000049">
    <property type="term" value="F:tRNA binding"/>
    <property type="evidence" value="ECO:0007669"/>
    <property type="project" value="UniProtKB-UniRule"/>
</dbReference>
<evidence type="ECO:0000256" key="1">
    <source>
        <dbReference type="ARBA" id="ARBA00007151"/>
    </source>
</evidence>